<feature type="domain" description="Disease resistance N-terminal" evidence="9">
    <location>
        <begin position="18"/>
        <end position="106"/>
    </location>
</feature>
<dbReference type="InterPro" id="IPR002182">
    <property type="entry name" value="NB-ARC"/>
</dbReference>
<accession>A0A835FI21</accession>
<dbReference type="Proteomes" id="UP000636709">
    <property type="component" value="Unassembled WGS sequence"/>
</dbReference>
<dbReference type="SUPFAM" id="SSF52540">
    <property type="entry name" value="P-loop containing nucleoside triphosphate hydrolases"/>
    <property type="match status" value="1"/>
</dbReference>
<evidence type="ECO:0000256" key="5">
    <source>
        <dbReference type="ARBA" id="ARBA00022821"/>
    </source>
</evidence>
<evidence type="ECO:0000259" key="8">
    <source>
        <dbReference type="Pfam" id="PF00931"/>
    </source>
</evidence>
<dbReference type="PANTHER" id="PTHR36766:SF64">
    <property type="entry name" value="OS12G0206100 PROTEIN"/>
    <property type="match status" value="1"/>
</dbReference>
<dbReference type="GO" id="GO:0005524">
    <property type="term" value="F:ATP binding"/>
    <property type="evidence" value="ECO:0007669"/>
    <property type="project" value="UniProtKB-KW"/>
</dbReference>
<dbReference type="PRINTS" id="PR00364">
    <property type="entry name" value="DISEASERSIST"/>
</dbReference>
<dbReference type="PANTHER" id="PTHR36766">
    <property type="entry name" value="PLANT BROAD-SPECTRUM MILDEW RESISTANCE PROTEIN RPW8"/>
    <property type="match status" value="1"/>
</dbReference>
<evidence type="ECO:0000313" key="11">
    <source>
        <dbReference type="EMBL" id="KAF8757395.1"/>
    </source>
</evidence>
<keyword evidence="5" id="KW-0611">Plant defense</keyword>
<dbReference type="InterPro" id="IPR041118">
    <property type="entry name" value="Rx_N"/>
</dbReference>
<dbReference type="GO" id="GO:0006952">
    <property type="term" value="P:defense response"/>
    <property type="evidence" value="ECO:0007669"/>
    <property type="project" value="UniProtKB-KW"/>
</dbReference>
<keyword evidence="7" id="KW-1133">Transmembrane helix</keyword>
<dbReference type="EMBL" id="JACEFO010000773">
    <property type="protein sequence ID" value="KAF8757395.1"/>
    <property type="molecule type" value="Genomic_DNA"/>
</dbReference>
<comment type="caution">
    <text evidence="11">The sequence shown here is derived from an EMBL/GenBank/DDBJ whole genome shotgun (WGS) entry which is preliminary data.</text>
</comment>
<dbReference type="Gene3D" id="3.40.50.300">
    <property type="entry name" value="P-loop containing nucleotide triphosphate hydrolases"/>
    <property type="match status" value="1"/>
</dbReference>
<dbReference type="InterPro" id="IPR027417">
    <property type="entry name" value="P-loop_NTPase"/>
</dbReference>
<dbReference type="Pfam" id="PF18052">
    <property type="entry name" value="Rx_N"/>
    <property type="match status" value="1"/>
</dbReference>
<reference evidence="11" key="1">
    <citation type="submission" date="2020-07" db="EMBL/GenBank/DDBJ databases">
        <title>Genome sequence and genetic diversity analysis of an under-domesticated orphan crop, white fonio (Digitaria exilis).</title>
        <authorList>
            <person name="Bennetzen J.L."/>
            <person name="Chen S."/>
            <person name="Ma X."/>
            <person name="Wang X."/>
            <person name="Yssel A.E.J."/>
            <person name="Chaluvadi S.R."/>
            <person name="Johnson M."/>
            <person name="Gangashetty P."/>
            <person name="Hamidou F."/>
            <person name="Sanogo M.D."/>
            <person name="Zwaenepoel A."/>
            <person name="Wallace J."/>
            <person name="Van De Peer Y."/>
            <person name="Van Deynze A."/>
        </authorList>
    </citation>
    <scope>NUCLEOTIDE SEQUENCE</scope>
    <source>
        <tissue evidence="11">Leaves</tissue>
    </source>
</reference>
<keyword evidence="4" id="KW-0547">Nucleotide-binding</keyword>
<evidence type="ECO:0000259" key="9">
    <source>
        <dbReference type="Pfam" id="PF18052"/>
    </source>
</evidence>
<sequence length="1242" mass="140335">MASAAAFVFAGKSVATPAISFLVNKAFGYLNQYWKTEAVDEMKKRILLALPKIQAVFDVVNPGHIKDESSALDAWLWQLRDAVEKAEDAVDEVEYYELKVKAKDAKVSDWGSPFAKMKHSAIKSVKHASIVEKAIRGFSHHGTIRRLEKALEGLDKAAAGVVDFLALADQLRGSTSRQEEHSLNKDRETGSIITATKVFGRSKESKEVIGWLTKPSDRDAEIEVSNVSIISIIGHGGMGKTTLAQLIHNDDTIIRHFDKVIWACVSTSFNATAIIEDILENAAWGTNGASTLDALQKLLREKLDSVKFLLILDDVWEDKRDDQWEKLFAPLRAGKNRSKILLTTRMKGVAEMVDQVMRGENKRHELQGLDEDDNVELFKHHAFPNCGLQDDAAFKGTGEQIAKNLRGFPLVTKVVGAHLRDNMRLDYWNEFLEQSLQHFYGSSEDIMRVLKLSYYHLPPVLQTCFRFCSLFPQDYKFAKDQLLEISKVDLLGRASNRESEYYVMHDLMHDLATNVSFGECIQVVGVASLENVPITVRHVLVSKFSVEEIKKISRLEHLRTIIVEEFNRQTTQKEDIDSLNALEELVERSKSLRIFQTKLRHTSHFPNKLAKLKHLRCIEMPYTLTSQENMSGVFKLYHLTKLIWRSMKTESKQVMDVGYLVHLQYVSYTTEPGVRSVFPVGRLTSLQKLQNYPIRRERGYNMSALKDLGRLHTLSVCNLENVGNQEEAKEAKMNEKKYLESLQLAWTECDGDRSSADQLIIDSLEPHANLKNLFISCFSGTRIPHWIAEPCVENLVMLGFDLCEHIEEIPNLGKLLNLKDLKLYGLTRLRRIGQLLHASGDGCMELSLPWSLQILDVRYCLKLEELPFLPPSLVKLKMQEVGLIRFPRIVEVHTKKDETLSPKWLDIKVKSCQSLTSLEGSLFEQKQCIRALRKMSITDCMHLESAPLPFEEMNVLQTIYVHNCPRLRVLRGAKDKLALSSVYSLSMKQCGDLELLLLQSLQVFTNLCYLNLINCSVVESLPSADVFESLVSLQRINMHGCKNLSSLGGLRSAPCLKGLRIWNCNKLTEVGLSLTLGVSGTAVSFKQIESIAIDHPSLVLIEPIKSLCPTGHLHIEDRSEMLDVIEPWLLRNCTSLETLYIYRANFESLPPSIRELYSLTSLLLYGSDQLRSLSNLPSSLRYLSSRSAIQSCGRSASPKIDILSLEQRQQGAGMVAVYVCMASSFLLLLYGLQRSAPFIAEL</sequence>
<dbReference type="InterPro" id="IPR032675">
    <property type="entry name" value="LRR_dom_sf"/>
</dbReference>
<gene>
    <name evidence="11" type="ORF">HU200_010913</name>
</gene>
<dbReference type="AlphaFoldDB" id="A0A835FI21"/>
<proteinExistence type="inferred from homology"/>
<feature type="transmembrane region" description="Helical" evidence="7">
    <location>
        <begin position="1211"/>
        <end position="1232"/>
    </location>
</feature>
<keyword evidence="7" id="KW-0472">Membrane</keyword>
<evidence type="ECO:0000256" key="6">
    <source>
        <dbReference type="ARBA" id="ARBA00022840"/>
    </source>
</evidence>
<dbReference type="SUPFAM" id="SSF52058">
    <property type="entry name" value="L domain-like"/>
    <property type="match status" value="1"/>
</dbReference>
<dbReference type="OrthoDB" id="777063at2759"/>
<evidence type="ECO:0000256" key="2">
    <source>
        <dbReference type="ARBA" id="ARBA00022614"/>
    </source>
</evidence>
<dbReference type="FunFam" id="3.40.50.300:FF:001091">
    <property type="entry name" value="Probable disease resistance protein At1g61300"/>
    <property type="match status" value="1"/>
</dbReference>
<evidence type="ECO:0000259" key="10">
    <source>
        <dbReference type="Pfam" id="PF25019"/>
    </source>
</evidence>
<organism evidence="11 12">
    <name type="scientific">Digitaria exilis</name>
    <dbReference type="NCBI Taxonomy" id="1010633"/>
    <lineage>
        <taxon>Eukaryota</taxon>
        <taxon>Viridiplantae</taxon>
        <taxon>Streptophyta</taxon>
        <taxon>Embryophyta</taxon>
        <taxon>Tracheophyta</taxon>
        <taxon>Spermatophyta</taxon>
        <taxon>Magnoliopsida</taxon>
        <taxon>Liliopsida</taxon>
        <taxon>Poales</taxon>
        <taxon>Poaceae</taxon>
        <taxon>PACMAD clade</taxon>
        <taxon>Panicoideae</taxon>
        <taxon>Panicodae</taxon>
        <taxon>Paniceae</taxon>
        <taxon>Anthephorinae</taxon>
        <taxon>Digitaria</taxon>
    </lineage>
</organism>
<evidence type="ECO:0000256" key="1">
    <source>
        <dbReference type="ARBA" id="ARBA00008894"/>
    </source>
</evidence>
<evidence type="ECO:0000256" key="4">
    <source>
        <dbReference type="ARBA" id="ARBA00022741"/>
    </source>
</evidence>
<name>A0A835FI21_9POAL</name>
<evidence type="ECO:0000256" key="7">
    <source>
        <dbReference type="SAM" id="Phobius"/>
    </source>
</evidence>
<keyword evidence="7" id="KW-0812">Transmembrane</keyword>
<feature type="domain" description="R13L1/DRL21-like LRR repeat region" evidence="10">
    <location>
        <begin position="703"/>
        <end position="825"/>
    </location>
</feature>
<dbReference type="InterPro" id="IPR056789">
    <property type="entry name" value="LRR_R13L1-DRL21"/>
</dbReference>
<comment type="similarity">
    <text evidence="1">Belongs to the disease resistance NB-LRR family.</text>
</comment>
<keyword evidence="3" id="KW-0677">Repeat</keyword>
<dbReference type="GO" id="GO:0043531">
    <property type="term" value="F:ADP binding"/>
    <property type="evidence" value="ECO:0007669"/>
    <property type="project" value="InterPro"/>
</dbReference>
<keyword evidence="2" id="KW-0433">Leucine-rich repeat</keyword>
<dbReference type="Gene3D" id="3.80.10.10">
    <property type="entry name" value="Ribonuclease Inhibitor"/>
    <property type="match status" value="3"/>
</dbReference>
<keyword evidence="12" id="KW-1185">Reference proteome</keyword>
<keyword evidence="6" id="KW-0067">ATP-binding</keyword>
<evidence type="ECO:0000313" key="12">
    <source>
        <dbReference type="Proteomes" id="UP000636709"/>
    </source>
</evidence>
<protein>
    <submittedName>
        <fullName evidence="11">Uncharacterized protein</fullName>
    </submittedName>
</protein>
<dbReference type="Pfam" id="PF25019">
    <property type="entry name" value="LRR_R13L1-DRL21"/>
    <property type="match status" value="1"/>
</dbReference>
<feature type="domain" description="NB-ARC" evidence="8">
    <location>
        <begin position="223"/>
        <end position="385"/>
    </location>
</feature>
<dbReference type="Pfam" id="PF00931">
    <property type="entry name" value="NB-ARC"/>
    <property type="match status" value="1"/>
</dbReference>
<dbReference type="InterPro" id="IPR042197">
    <property type="entry name" value="Apaf_helical"/>
</dbReference>
<dbReference type="GO" id="GO:0051707">
    <property type="term" value="P:response to other organism"/>
    <property type="evidence" value="ECO:0007669"/>
    <property type="project" value="UniProtKB-ARBA"/>
</dbReference>
<evidence type="ECO:0000256" key="3">
    <source>
        <dbReference type="ARBA" id="ARBA00022737"/>
    </source>
</evidence>
<dbReference type="Gene3D" id="1.10.8.430">
    <property type="entry name" value="Helical domain of apoptotic protease-activating factors"/>
    <property type="match status" value="1"/>
</dbReference>